<keyword evidence="2" id="KW-1185">Reference proteome</keyword>
<protein>
    <submittedName>
        <fullName evidence="1">Uncharacterized protein</fullName>
    </submittedName>
</protein>
<accession>A0ACB9YMS0</accession>
<organism evidence="1 2">
    <name type="scientific">Hypoxylon rubiginosum</name>
    <dbReference type="NCBI Taxonomy" id="110542"/>
    <lineage>
        <taxon>Eukaryota</taxon>
        <taxon>Fungi</taxon>
        <taxon>Dikarya</taxon>
        <taxon>Ascomycota</taxon>
        <taxon>Pezizomycotina</taxon>
        <taxon>Sordariomycetes</taxon>
        <taxon>Xylariomycetidae</taxon>
        <taxon>Xylariales</taxon>
        <taxon>Hypoxylaceae</taxon>
        <taxon>Hypoxylon</taxon>
    </lineage>
</organism>
<gene>
    <name evidence="1" type="ORF">F4820DRAFT_108807</name>
</gene>
<dbReference type="Proteomes" id="UP001497700">
    <property type="component" value="Unassembled WGS sequence"/>
</dbReference>
<evidence type="ECO:0000313" key="1">
    <source>
        <dbReference type="EMBL" id="KAI4860448.1"/>
    </source>
</evidence>
<reference evidence="1 2" key="1">
    <citation type="journal article" date="2022" name="New Phytol.">
        <title>Ecological generalism drives hyperdiversity of secondary metabolite gene clusters in xylarialean endophytes.</title>
        <authorList>
            <person name="Franco M.E.E."/>
            <person name="Wisecaver J.H."/>
            <person name="Arnold A.E."/>
            <person name="Ju Y.M."/>
            <person name="Slot J.C."/>
            <person name="Ahrendt S."/>
            <person name="Moore L.P."/>
            <person name="Eastman K.E."/>
            <person name="Scott K."/>
            <person name="Konkel Z."/>
            <person name="Mondo S.J."/>
            <person name="Kuo A."/>
            <person name="Hayes R.D."/>
            <person name="Haridas S."/>
            <person name="Andreopoulos B."/>
            <person name="Riley R."/>
            <person name="LaButti K."/>
            <person name="Pangilinan J."/>
            <person name="Lipzen A."/>
            <person name="Amirebrahimi M."/>
            <person name="Yan J."/>
            <person name="Adam C."/>
            <person name="Keymanesh K."/>
            <person name="Ng V."/>
            <person name="Louie K."/>
            <person name="Northen T."/>
            <person name="Drula E."/>
            <person name="Henrissat B."/>
            <person name="Hsieh H.M."/>
            <person name="Youens-Clark K."/>
            <person name="Lutzoni F."/>
            <person name="Miadlikowska J."/>
            <person name="Eastwood D.C."/>
            <person name="Hamelin R.C."/>
            <person name="Grigoriev I.V."/>
            <person name="U'Ren J.M."/>
        </authorList>
    </citation>
    <scope>NUCLEOTIDE SEQUENCE [LARGE SCALE GENOMIC DNA]</scope>
    <source>
        <strain evidence="1 2">CBS 119005</strain>
    </source>
</reference>
<sequence length="680" mass="73531">MEHRRVIADSDDEDVEENPPSPVREDIMDPPEVEPLSPHRKASSSGTPGAHNQQSDSTDQSFFASVYDEQQSRAAAQQSQLIEQIIRQSQKASGSSGEISLPAKGKGRKANASSATSVTSPVVLSRPGNQPSLFSEGASNITTPRKSAPGAWDVPSSPEGAKSAKGAKGSRKKNEKSYGKRRRGSKVVSSPAAAEIFMGDDGASGDVVQNAGTLSEMLAPSHPVDLSPQPAAKNREVSLHDSVPQETATVANFYIAQSNLTTMQKLEYEKVRLPQNSYPGLPGTLNDQKSSGMTTIAYPTPSRYASSSGPPLPWERSPAADPQPGNSDIIDITSSPDVMAAGHDYAEGTRADTTHMEIHTTTLNELEPSNGGSTPKGPEKKKGKRKLQNTQDEDELGQDEPWDPDVRKDHKRRRSKQKINSPDLREGDEDIELIPNLPGEPPGDEIHGTDEFTLDIPATEPSPPIPASEPSIPEVQPTPQPKKRGRKKKQPVSEDATLQEQISTVQPVEAQPEMDKPKKKRGRPRKSDTEKLEAVAAPEPEAVSTSKAYEGDTQHDELASSKTPINKGKSKMKKSKRQAHVQDEIDETANEQAADEDGDMSPLKEINRNSRTSSQKSMPTDEVPEEAGSDQNLPPNQPAAKAISNPKSTPTPTPSQPKVTYRVGLSKRTRITSLLKSIKR</sequence>
<dbReference type="EMBL" id="MU393586">
    <property type="protein sequence ID" value="KAI4860448.1"/>
    <property type="molecule type" value="Genomic_DNA"/>
</dbReference>
<name>A0ACB9YMS0_9PEZI</name>
<comment type="caution">
    <text evidence="1">The sequence shown here is derived from an EMBL/GenBank/DDBJ whole genome shotgun (WGS) entry which is preliminary data.</text>
</comment>
<proteinExistence type="predicted"/>
<evidence type="ECO:0000313" key="2">
    <source>
        <dbReference type="Proteomes" id="UP001497700"/>
    </source>
</evidence>